<dbReference type="InterPro" id="IPR016160">
    <property type="entry name" value="Ald_DH_CS_CYS"/>
</dbReference>
<dbReference type="Pfam" id="PF05199">
    <property type="entry name" value="GMC_oxred_C"/>
    <property type="match status" value="1"/>
</dbReference>
<dbReference type="NCBIfam" id="NF002550">
    <property type="entry name" value="PRK02106.1"/>
    <property type="match status" value="1"/>
</dbReference>
<keyword evidence="6 8" id="KW-0274">FAD</keyword>
<dbReference type="InterPro" id="IPR015590">
    <property type="entry name" value="Aldehyde_DH_dom"/>
</dbReference>
<dbReference type="InterPro" id="IPR016161">
    <property type="entry name" value="Ald_DH/histidinol_DH"/>
</dbReference>
<dbReference type="AlphaFoldDB" id="A0A3F2RZG1"/>
<dbReference type="OrthoDB" id="310895at2759"/>
<evidence type="ECO:0000256" key="1">
    <source>
        <dbReference type="ARBA" id="ARBA00001974"/>
    </source>
</evidence>
<feature type="domain" description="Glucose-methanol-choline oxidoreductase N-terminal" evidence="9">
    <location>
        <begin position="109"/>
        <end position="132"/>
    </location>
</feature>
<sequence>MLRHSLWSSLPQRRALSSLSITAKTKEFDYVVVGGGSAGCVLANRLSADSSNSVLLLETGPSDRGLTDSIRLAMPGMLPVNFVDDRYNWDYMTEPQKHLNGRRLSWPRGRVLGGSSSINAMIYSRGHALDYEDWQAAGAYGWGYADCLPYFRKAQTHALGANDYRGDDGPLQVTRRTQPDQPLFQAFIDAAVQAGYPFTDDVNGYQQEGVGWLDLTIHKGERSSASAAYLTQSVLDRENLTVLTGSFVNKIVFEGKKAVGVEVEPHQVSPKEAPTQIRAMKEVILSSGAINSPQLLMLSGVGDAQHLKEVGVPVVHHLPAVGQNMEDHLGAYLHVTCKKPITLYHSTPHFPHKMAWIGIQWFASRSGPGISSHIEAGGFFRSAPGKRRPDVKWQFVPGATDEHRQVLRDGHAMMLHCATLRATSRGFIKLRSADPRESPIIQPNYLDTESDRVDLRNSVRLTREVLAQEAFEEFRGDAISPAESVQSDAEIDAWIRQHAATDYHPSSTNRMGNENDANTVVDPQARVHGLEGLRIVDASIMPNNVSGNLNAPTIMVAEKTADLILGIAALPKADNRAEVLKKWATAIATNAEDLAVIGSMECGKPLDGVKWEVEFIVGVIEYFSHEIVRSSGFLVSPSQPSQKIIITKEPVGVCGIMTPWNFPYAILGLNLAPPLAAGCTLVIKPASETPLSMLALARLAEDVGFPPGLINVVAASRDKSDEIARMLTSSKDVRKISFVGSTKVGKSLMRQSAATVKRVSLRLSGNAPFIVFNDANMEQALNGLMETKFSNSGQVCIASNRIFVHSSIYDEFTTKLVERVKLLKMGSPLEHGVQLGPLIDTSAVKKVSELVDDAVQHGAKALSGGKTSKLGKNFYEATVLTNVDEFMRVWQEEIFGPVVPLFTFSSEEEVVRKANDTPMGLAGYFYTRDVARMFRVASELECGMVGVNSSMVKHVGVPYGGVKESGIGREGSPEGLEEYLETKMVCIGGLN</sequence>
<comment type="caution">
    <text evidence="11">The sequence shown here is derived from an EMBL/GenBank/DDBJ whole genome shotgun (WGS) entry which is preliminary data.</text>
</comment>
<dbReference type="CDD" id="cd07103">
    <property type="entry name" value="ALDH_F5_SSADH_GabD"/>
    <property type="match status" value="1"/>
</dbReference>
<dbReference type="FunFam" id="3.40.309.10:FF:000004">
    <property type="entry name" value="Succinate-semialdehyde dehydrogenase I"/>
    <property type="match status" value="1"/>
</dbReference>
<dbReference type="InterPro" id="IPR036188">
    <property type="entry name" value="FAD/NAD-bd_sf"/>
</dbReference>
<dbReference type="Pfam" id="PF00732">
    <property type="entry name" value="GMC_oxred_N"/>
    <property type="match status" value="1"/>
</dbReference>
<evidence type="ECO:0000256" key="5">
    <source>
        <dbReference type="ARBA" id="ARBA00022630"/>
    </source>
</evidence>
<dbReference type="Pfam" id="PF00171">
    <property type="entry name" value="Aldedh"/>
    <property type="match status" value="1"/>
</dbReference>
<dbReference type="SUPFAM" id="SSF54373">
    <property type="entry name" value="FAD-linked reductases, C-terminal domain"/>
    <property type="match status" value="1"/>
</dbReference>
<dbReference type="GO" id="GO:0016614">
    <property type="term" value="F:oxidoreductase activity, acting on CH-OH group of donors"/>
    <property type="evidence" value="ECO:0007669"/>
    <property type="project" value="InterPro"/>
</dbReference>
<dbReference type="PROSITE" id="PS00623">
    <property type="entry name" value="GMC_OXRED_1"/>
    <property type="match status" value="1"/>
</dbReference>
<keyword evidence="5 8" id="KW-0285">Flavoprotein</keyword>
<evidence type="ECO:0000313" key="11">
    <source>
        <dbReference type="EMBL" id="RLN66717.1"/>
    </source>
</evidence>
<reference evidence="11 12" key="1">
    <citation type="submission" date="2018-07" db="EMBL/GenBank/DDBJ databases">
        <title>Genome sequencing of oomycete isolates from Chile give support for New Zealand origin for Phytophthora kernoviae and make available the first Nothophytophthora sp. genome.</title>
        <authorList>
            <person name="Studholme D.J."/>
            <person name="Sanfuentes E."/>
            <person name="Panda P."/>
            <person name="Hill R."/>
            <person name="Sambles C."/>
            <person name="Grant M."/>
            <person name="Williams N.M."/>
            <person name="Mcdougal R.L."/>
        </authorList>
    </citation>
    <scope>NUCLEOTIDE SEQUENCE [LARGE SCALE GENOMIC DNA]</scope>
    <source>
        <strain evidence="11">Chile6</strain>
    </source>
</reference>
<evidence type="ECO:0000256" key="2">
    <source>
        <dbReference type="ARBA" id="ARBA00005176"/>
    </source>
</evidence>
<comment type="similarity">
    <text evidence="3">Belongs to the aldehyde dehydrogenase family.</text>
</comment>
<evidence type="ECO:0000256" key="7">
    <source>
        <dbReference type="ARBA" id="ARBA00023002"/>
    </source>
</evidence>
<name>A0A3F2RZG1_9STRA</name>
<dbReference type="InterPro" id="IPR012132">
    <property type="entry name" value="GMC_OxRdtase"/>
</dbReference>
<evidence type="ECO:0000259" key="10">
    <source>
        <dbReference type="PROSITE" id="PS00624"/>
    </source>
</evidence>
<comment type="similarity">
    <text evidence="4 8">Belongs to the GMC oxidoreductase family.</text>
</comment>
<dbReference type="InterPro" id="IPR016163">
    <property type="entry name" value="Ald_DH_C"/>
</dbReference>
<feature type="domain" description="Glucose-methanol-choline oxidoreductase N-terminal" evidence="10">
    <location>
        <begin position="288"/>
        <end position="302"/>
    </location>
</feature>
<evidence type="ECO:0000256" key="3">
    <source>
        <dbReference type="ARBA" id="ARBA00009986"/>
    </source>
</evidence>
<dbReference type="EMBL" id="MBDO02000032">
    <property type="protein sequence ID" value="RLN66717.1"/>
    <property type="molecule type" value="Genomic_DNA"/>
</dbReference>
<dbReference type="Gene3D" id="3.40.605.10">
    <property type="entry name" value="Aldehyde Dehydrogenase, Chain A, domain 1"/>
    <property type="match status" value="1"/>
</dbReference>
<dbReference type="Gene3D" id="3.50.50.60">
    <property type="entry name" value="FAD/NAD(P)-binding domain"/>
    <property type="match status" value="1"/>
</dbReference>
<evidence type="ECO:0000259" key="9">
    <source>
        <dbReference type="PROSITE" id="PS00623"/>
    </source>
</evidence>
<dbReference type="GO" id="GO:0016620">
    <property type="term" value="F:oxidoreductase activity, acting on the aldehyde or oxo group of donors, NAD or NADP as acceptor"/>
    <property type="evidence" value="ECO:0007669"/>
    <property type="project" value="InterPro"/>
</dbReference>
<dbReference type="FunFam" id="3.40.605.10:FF:000063">
    <property type="entry name" value="Succinate-semialdehyde dehydrogenase, mitochondrial"/>
    <property type="match status" value="1"/>
</dbReference>
<dbReference type="SUPFAM" id="SSF53720">
    <property type="entry name" value="ALDH-like"/>
    <property type="match status" value="1"/>
</dbReference>
<dbReference type="InterPro" id="IPR007867">
    <property type="entry name" value="GMC_OxRtase_C"/>
</dbReference>
<dbReference type="InterPro" id="IPR000172">
    <property type="entry name" value="GMC_OxRdtase_N"/>
</dbReference>
<dbReference type="Gene3D" id="3.40.309.10">
    <property type="entry name" value="Aldehyde Dehydrogenase, Chain A, domain 2"/>
    <property type="match status" value="1"/>
</dbReference>
<dbReference type="Proteomes" id="UP000277300">
    <property type="component" value="Unassembled WGS sequence"/>
</dbReference>
<dbReference type="SUPFAM" id="SSF51905">
    <property type="entry name" value="FAD/NAD(P)-binding domain"/>
    <property type="match status" value="1"/>
</dbReference>
<keyword evidence="7" id="KW-0560">Oxidoreductase</keyword>
<evidence type="ECO:0000313" key="12">
    <source>
        <dbReference type="Proteomes" id="UP000277300"/>
    </source>
</evidence>
<evidence type="ECO:0000256" key="8">
    <source>
        <dbReference type="RuleBase" id="RU003968"/>
    </source>
</evidence>
<comment type="cofactor">
    <cofactor evidence="1">
        <name>FAD</name>
        <dbReference type="ChEBI" id="CHEBI:57692"/>
    </cofactor>
</comment>
<evidence type="ECO:0000256" key="4">
    <source>
        <dbReference type="ARBA" id="ARBA00010790"/>
    </source>
</evidence>
<gene>
    <name evidence="11" type="ORF">BBP00_00002046</name>
</gene>
<dbReference type="PROSITE" id="PS00624">
    <property type="entry name" value="GMC_OXRED_2"/>
    <property type="match status" value="1"/>
</dbReference>
<dbReference type="PANTHER" id="PTHR11552">
    <property type="entry name" value="GLUCOSE-METHANOL-CHOLINE GMC OXIDOREDUCTASE"/>
    <property type="match status" value="1"/>
</dbReference>
<proteinExistence type="inferred from homology"/>
<protein>
    <recommendedName>
        <fullName evidence="9 10">Glucose-methanol-choline oxidoreductase N-terminal domain-containing protein</fullName>
    </recommendedName>
</protein>
<dbReference type="PROSITE" id="PS00070">
    <property type="entry name" value="ALDEHYDE_DEHYDR_CYS"/>
    <property type="match status" value="1"/>
</dbReference>
<organism evidence="11 12">
    <name type="scientific">Phytophthora kernoviae</name>
    <dbReference type="NCBI Taxonomy" id="325452"/>
    <lineage>
        <taxon>Eukaryota</taxon>
        <taxon>Sar</taxon>
        <taxon>Stramenopiles</taxon>
        <taxon>Oomycota</taxon>
        <taxon>Peronosporomycetes</taxon>
        <taxon>Peronosporales</taxon>
        <taxon>Peronosporaceae</taxon>
        <taxon>Phytophthora</taxon>
    </lineage>
</organism>
<dbReference type="InterPro" id="IPR016162">
    <property type="entry name" value="Ald_DH_N"/>
</dbReference>
<dbReference type="Gene3D" id="3.30.560.10">
    <property type="entry name" value="Glucose Oxidase, domain 3"/>
    <property type="match status" value="1"/>
</dbReference>
<accession>A0A3F2RZG1</accession>
<comment type="pathway">
    <text evidence="2">Amino-acid degradation; 4-aminobutanoate degradation.</text>
</comment>
<evidence type="ECO:0000256" key="6">
    <source>
        <dbReference type="ARBA" id="ARBA00022827"/>
    </source>
</evidence>
<dbReference type="GO" id="GO:0050660">
    <property type="term" value="F:flavin adenine dinucleotide binding"/>
    <property type="evidence" value="ECO:0007669"/>
    <property type="project" value="InterPro"/>
</dbReference>
<dbReference type="PANTHER" id="PTHR11552:SF147">
    <property type="entry name" value="CHOLINE DEHYDROGENASE, MITOCHONDRIAL"/>
    <property type="match status" value="1"/>
</dbReference>